<organism evidence="1">
    <name type="scientific">viral metagenome</name>
    <dbReference type="NCBI Taxonomy" id="1070528"/>
    <lineage>
        <taxon>unclassified sequences</taxon>
        <taxon>metagenomes</taxon>
        <taxon>organismal metagenomes</taxon>
    </lineage>
</organism>
<proteinExistence type="predicted"/>
<dbReference type="AlphaFoldDB" id="A0A6C0LRR6"/>
<sequence>MSQTFSFDKIGCTVPHAEAYEAKHINNIAVNICW</sequence>
<name>A0A6C0LRR6_9ZZZZ</name>
<reference evidence="1" key="1">
    <citation type="journal article" date="2020" name="Nature">
        <title>Giant virus diversity and host interactions through global metagenomics.</title>
        <authorList>
            <person name="Schulz F."/>
            <person name="Roux S."/>
            <person name="Paez-Espino D."/>
            <person name="Jungbluth S."/>
            <person name="Walsh D.A."/>
            <person name="Denef V.J."/>
            <person name="McMahon K.D."/>
            <person name="Konstantinidis K.T."/>
            <person name="Eloe-Fadrosh E.A."/>
            <person name="Kyrpides N.C."/>
            <person name="Woyke T."/>
        </authorList>
    </citation>
    <scope>NUCLEOTIDE SEQUENCE</scope>
    <source>
        <strain evidence="1">GVMAG-S-1016704-121</strain>
    </source>
</reference>
<evidence type="ECO:0000313" key="1">
    <source>
        <dbReference type="EMBL" id="QHU33566.1"/>
    </source>
</evidence>
<protein>
    <submittedName>
        <fullName evidence="1">Uncharacterized protein</fullName>
    </submittedName>
</protein>
<accession>A0A6C0LRR6</accession>
<dbReference type="EMBL" id="MN740558">
    <property type="protein sequence ID" value="QHU33566.1"/>
    <property type="molecule type" value="Genomic_DNA"/>
</dbReference>